<comment type="caution">
    <text evidence="2">The sequence shown here is derived from an EMBL/GenBank/DDBJ whole genome shotgun (WGS) entry which is preliminary data.</text>
</comment>
<gene>
    <name evidence="2" type="ORF">BCR41DRAFT_398471</name>
</gene>
<feature type="compositionally biased region" description="Basic and acidic residues" evidence="1">
    <location>
        <begin position="554"/>
        <end position="570"/>
    </location>
</feature>
<dbReference type="GeneID" id="33570809"/>
<organism evidence="2 3">
    <name type="scientific">Lobosporangium transversale</name>
    <dbReference type="NCBI Taxonomy" id="64571"/>
    <lineage>
        <taxon>Eukaryota</taxon>
        <taxon>Fungi</taxon>
        <taxon>Fungi incertae sedis</taxon>
        <taxon>Mucoromycota</taxon>
        <taxon>Mortierellomycotina</taxon>
        <taxon>Mortierellomycetes</taxon>
        <taxon>Mortierellales</taxon>
        <taxon>Mortierellaceae</taxon>
        <taxon>Lobosporangium</taxon>
    </lineage>
</organism>
<feature type="compositionally biased region" description="Basic residues" evidence="1">
    <location>
        <begin position="162"/>
        <end position="172"/>
    </location>
</feature>
<name>A0A1Y2GKW3_9FUNG</name>
<feature type="compositionally biased region" description="Low complexity" evidence="1">
    <location>
        <begin position="442"/>
        <end position="454"/>
    </location>
</feature>
<protein>
    <submittedName>
        <fullName evidence="2">Uncharacterized protein</fullName>
    </submittedName>
</protein>
<feature type="region of interest" description="Disordered" evidence="1">
    <location>
        <begin position="490"/>
        <end position="637"/>
    </location>
</feature>
<evidence type="ECO:0000256" key="1">
    <source>
        <dbReference type="SAM" id="MobiDB-lite"/>
    </source>
</evidence>
<feature type="compositionally biased region" description="Basic and acidic residues" evidence="1">
    <location>
        <begin position="278"/>
        <end position="298"/>
    </location>
</feature>
<feature type="region of interest" description="Disordered" evidence="1">
    <location>
        <begin position="270"/>
        <end position="387"/>
    </location>
</feature>
<evidence type="ECO:0000313" key="3">
    <source>
        <dbReference type="Proteomes" id="UP000193648"/>
    </source>
</evidence>
<feature type="region of interest" description="Disordered" evidence="1">
    <location>
        <begin position="1"/>
        <end position="20"/>
    </location>
</feature>
<feature type="compositionally biased region" description="Basic and acidic residues" evidence="1">
    <location>
        <begin position="534"/>
        <end position="546"/>
    </location>
</feature>
<sequence>MLQRRNAIHPFPKPLETTNPFISHEPALNLTKNPFLSSSCEDIKSHHAQIRLTATNPVYDTDTIKHAQYEYHRHRRQHQQYQQQHIQASSNAATASASAVTDITNADNPSNTNPFLYQPATTSATHYSTTNDGCGAPIDLWDECIEASGEGVLQEYESSTSQRKHRLRKRHQSVGSSEEGGRGGSALVATAARRLSLNLFKVPLEWHRRRHATCASSGLERVLKERQSSLFNSSQKEELLSSLTYLDIQGQDQHPTHQHQQQPSFLQVEAPYQGNKGGNKDDKNVILKSSRYESHEEVEVNIMDRPMSGISNRQPLQGQGQESQEQGQKRPLSPLNPFLASSTNPDFAGVANTHSIKPICQGKGEGQQQQQEEGGEENDKDLDEKQTRDADLNVKVQLGGHEDAHQTTYPVRQRHSIFSDWSIEDCSHHLTSQKNQGKQGYSSSPSSKASLARSTTDTALSHHFNQDNASNRNSHQLHRRMSATIAYHRRQHRNSAPVPPLPSSALANRSHRNSAIVGRDIVQRLSRQPSKGSKKSDNRLSHDDYHQSIVQDKGGQETERDIGTQDDDRVGNANDDNVGCGDEGTSDGPQDNRTYRPTHKNHESWNAVPNPRPARLSDRSSWQPRSSAARRESQSYAQDFMKDSERWVPPTRPWTLISTTAGLNITSPLYKRAFPHEREGRQESIETEIGYHDMKRVQTQPYGQEEKEEVEEEIKEQEDYIGSKGMNLGDQAATTASFKAGGFKYEYDGSGDEDYIQKTTECAEERGSVYDFGAHLDHQDHCISDDIDVRYYYNSVDWQRRDTMDEMIHDYTLQDQQHTPLSKAEEAWRRGISTDSSSTASCTLGAGPDYSRSRELFARKALLAKAKFYRLLKQPRSLSSYDKYTHHQNMCLEQDIEEDEIEDGGADVEEVVLQGYQEEGEGEEGRVDIKAVLQEYQEEEEEEEGGAIDGKYHDPPWSATPASSTTTSLRSKMRLDKTKATLHQVKHRIGAAARKIISDANKAANTVTPTLWNKHMKRKGTARTGLRTEEPEMEIVMEEKVQRSLSSPDHRSVFVKQALGNKHDDGYGQPNLELNDYVDHQQQYFHYNSGFNSDGMTKGRFHRMKPGAKR</sequence>
<proteinExistence type="predicted"/>
<dbReference type="OrthoDB" id="2448399at2759"/>
<dbReference type="EMBL" id="MCFF01000031">
    <property type="protein sequence ID" value="ORZ10375.1"/>
    <property type="molecule type" value="Genomic_DNA"/>
</dbReference>
<feature type="compositionally biased region" description="Low complexity" evidence="1">
    <location>
        <begin position="317"/>
        <end position="326"/>
    </location>
</feature>
<dbReference type="RefSeq" id="XP_021879282.1">
    <property type="nucleotide sequence ID" value="XM_022028966.1"/>
</dbReference>
<reference evidence="2 3" key="1">
    <citation type="submission" date="2016-07" db="EMBL/GenBank/DDBJ databases">
        <title>Pervasive Adenine N6-methylation of Active Genes in Fungi.</title>
        <authorList>
            <consortium name="DOE Joint Genome Institute"/>
            <person name="Mondo S.J."/>
            <person name="Dannebaum R.O."/>
            <person name="Kuo R.C."/>
            <person name="Labutti K."/>
            <person name="Haridas S."/>
            <person name="Kuo A."/>
            <person name="Salamov A."/>
            <person name="Ahrendt S.R."/>
            <person name="Lipzen A."/>
            <person name="Sullivan W."/>
            <person name="Andreopoulos W.B."/>
            <person name="Clum A."/>
            <person name="Lindquist E."/>
            <person name="Daum C."/>
            <person name="Ramamoorthy G.K."/>
            <person name="Gryganskyi A."/>
            <person name="Culley D."/>
            <person name="Magnuson J.K."/>
            <person name="James T.Y."/>
            <person name="O'Malley M.A."/>
            <person name="Stajich J.E."/>
            <person name="Spatafora J.W."/>
            <person name="Visel A."/>
            <person name="Grigoriev I.V."/>
        </authorList>
    </citation>
    <scope>NUCLEOTIDE SEQUENCE [LARGE SCALE GENOMIC DNA]</scope>
    <source>
        <strain evidence="2 3">NRRL 3116</strain>
    </source>
</reference>
<dbReference type="Proteomes" id="UP000193648">
    <property type="component" value="Unassembled WGS sequence"/>
</dbReference>
<feature type="region of interest" description="Disordered" evidence="1">
    <location>
        <begin position="938"/>
        <end position="970"/>
    </location>
</feature>
<dbReference type="AlphaFoldDB" id="A0A1Y2GKW3"/>
<evidence type="ECO:0000313" key="2">
    <source>
        <dbReference type="EMBL" id="ORZ10375.1"/>
    </source>
</evidence>
<dbReference type="InParanoid" id="A0A1Y2GKW3"/>
<keyword evidence="3" id="KW-1185">Reference proteome</keyword>
<feature type="region of interest" description="Disordered" evidence="1">
    <location>
        <begin position="157"/>
        <end position="184"/>
    </location>
</feature>
<feature type="region of interest" description="Disordered" evidence="1">
    <location>
        <begin position="430"/>
        <end position="457"/>
    </location>
</feature>
<accession>A0A1Y2GKW3</accession>
<feature type="compositionally biased region" description="Low complexity" evidence="1">
    <location>
        <begin position="955"/>
        <end position="968"/>
    </location>
</feature>
<feature type="compositionally biased region" description="Polar residues" evidence="1">
    <location>
        <begin position="430"/>
        <end position="441"/>
    </location>
</feature>